<feature type="domain" description="MBG" evidence="2">
    <location>
        <begin position="1436"/>
        <end position="1506"/>
    </location>
</feature>
<evidence type="ECO:0000313" key="4">
    <source>
        <dbReference type="Proteomes" id="UP000824094"/>
    </source>
</evidence>
<dbReference type="EMBL" id="DVNF01000152">
    <property type="protein sequence ID" value="HIU60774.1"/>
    <property type="molecule type" value="Genomic_DNA"/>
</dbReference>
<organism evidence="3 4">
    <name type="scientific">Candidatus Stercoripulliclostridium merdigallinarum</name>
    <dbReference type="NCBI Taxonomy" id="2840951"/>
    <lineage>
        <taxon>Bacteria</taxon>
        <taxon>Bacillati</taxon>
        <taxon>Bacillota</taxon>
        <taxon>Clostridia</taxon>
        <taxon>Eubacteriales</taxon>
        <taxon>Candidatus Stercoripulliclostridium</taxon>
    </lineage>
</organism>
<dbReference type="Pfam" id="PF18676">
    <property type="entry name" value="MBG_2"/>
    <property type="match status" value="1"/>
</dbReference>
<gene>
    <name evidence="3" type="ORF">IAB05_05230</name>
</gene>
<evidence type="ECO:0000259" key="1">
    <source>
        <dbReference type="Pfam" id="PF07523"/>
    </source>
</evidence>
<dbReference type="Proteomes" id="UP000824094">
    <property type="component" value="Unassembled WGS sequence"/>
</dbReference>
<accession>A0A9D1MI81</accession>
<dbReference type="Pfam" id="PF07523">
    <property type="entry name" value="Big_3"/>
    <property type="match status" value="1"/>
</dbReference>
<dbReference type="Gene3D" id="2.60.40.3630">
    <property type="match status" value="2"/>
</dbReference>
<reference evidence="3" key="2">
    <citation type="journal article" date="2021" name="PeerJ">
        <title>Extensive microbial diversity within the chicken gut microbiome revealed by metagenomics and culture.</title>
        <authorList>
            <person name="Gilroy R."/>
            <person name="Ravi A."/>
            <person name="Getino M."/>
            <person name="Pursley I."/>
            <person name="Horton D.L."/>
            <person name="Alikhan N.F."/>
            <person name="Baker D."/>
            <person name="Gharbi K."/>
            <person name="Hall N."/>
            <person name="Watson M."/>
            <person name="Adriaenssens E.M."/>
            <person name="Foster-Nyarko E."/>
            <person name="Jarju S."/>
            <person name="Secka A."/>
            <person name="Antonio M."/>
            <person name="Oren A."/>
            <person name="Chaudhuri R.R."/>
            <person name="La Ragione R."/>
            <person name="Hildebrand F."/>
            <person name="Pallen M.J."/>
        </authorList>
    </citation>
    <scope>NUCLEOTIDE SEQUENCE</scope>
    <source>
        <strain evidence="3">18911</strain>
    </source>
</reference>
<name>A0A9D1MI81_9FIRM</name>
<feature type="domain" description="Ig-like" evidence="1">
    <location>
        <begin position="40"/>
        <end position="105"/>
    </location>
</feature>
<dbReference type="InterPro" id="IPR041286">
    <property type="entry name" value="MBG_2"/>
</dbReference>
<feature type="non-terminal residue" evidence="3">
    <location>
        <position position="2257"/>
    </location>
</feature>
<reference evidence="3" key="1">
    <citation type="submission" date="2020-10" db="EMBL/GenBank/DDBJ databases">
        <authorList>
            <person name="Gilroy R."/>
        </authorList>
    </citation>
    <scope>NUCLEOTIDE SEQUENCE</scope>
    <source>
        <strain evidence="3">18911</strain>
    </source>
</reference>
<sequence length="2257" mass="246453">MRKRTFLTIIAIVAVAVIAVLCLSACEEEYNIDHLEIYSSPKTNYYVGEELDYSGASIRVVYTNGTDRIVPVDDTMISSFNSSVLGPQYIKIYYGNSSVSVRVNVNRYATQSSALEMPVENYDLIQGQPLNLNDSFLVITFADGSVQRVPLTASMCSGYDAGRVGQQEINVRYVFADGEVINALFNVTVSERRISSVSIRTLPTRNLYYLGDEDVSLSGGEIFVTYNNGYTETLPMMTGSTVLEGLEIISFDSSVAGLAVPVELSYYNLPLSYEVTVGTRDVSEYSFDAADIPVQLEGTALNLGDMMFAVTYTNDESIVLRANDENFSDYIEILGYDPETVGEQELVIRFKYGDVVLATPGLITVTVQAKSLSYVRVPTSDVSEANANPVVYLGNVYELAAFRYELVYDNGEIETGSLAAANVEVYDFTGSGTAEGSGLVNGSFVYNVAGERLWLVTYTYTDPDTSETVEFECEYGFTVVLPSVVSYRFTGYAADEALIYFEYIDGAAEFVRFTEGLSLELVYDSGLTLTRNLSELTGDETGFGFEANTSGTTGNALATFIYYDVYDGVRKELVIENVAAYIARSVSSITIEKGAGFKSVLAPEENFADAGLRVEVLYADSVEPVVFELTLGADVEFYAAFSFVATGSVQLVGGEFMFPDEGEYTVTLNSGDITNNTVVSYPDGNGITVTVDSVPDEIIGVFADAAGNNAVDTTATATEIRVPIGTNVPTSYYLGVRYTGTANGAEIVRYVPFADGRVTVPSAAGLLTGINPITVTYADEGVLLNYTMNISVTERIPVSITATFPRTEFYYYLATVESLREYLEDIVVRVEYDNNTFEIVQYSSGNITVTNYDWNIPDYSDIAPMSQEVSVTYNANGVTLGTTVTIYLKEALPTSISWEGTDNMYAVIAGGSSFALNELYVATADYVALVPQQLVLSRVIVLNYSSADGSVNDSVAVELQDIYESVTFDPDSFNRNSLAAQGVRLSYLGCVFTVNVKVSVETALESITLNTDRITVIQGGDVDVSGLVLTLNFAGGSYQVPMRKEYFDADELNGILAEDTNPGDAYSVTVSYTHNSVTRTVSVPFTVEQRKLIAIQFKDVKTEFVEHEPFTPGEGGYILALYNNGRQESVTFPEDIPLYDGSNPGFNANFYIDISQFDNSEIAAGGKTKQQNIVIYYTDTVSNITATDTYTVYMRDRRYPTVTFLPSNDYDRVYKDYLDAEPTALPKQIAANVIGYSSYNLEDLTFALWDGKGEIADHEYVLYYLAEDGTRYNVSLGQFPDKVGVYDIVVEYAGDSLHNPVTVTSEVKFTVAKRDLTITFTDSAYAAVDELTKVYGEATDKLYVKISGLAADEEYADIFATGLVGNYMLVYPEDYSDGLAIFDIVYTLGGNVSDMSDRTAAGTYMINIRGNATDSSVNYNIVVNSVPYVISRRPVKVTAPSVSVTYGESVPALAYTAEQADGTTARGLLEGDALRGALGREQGYDAGTYAITVGTLSNSNYNVQFYDDDDKNRPFVTINRRNVYIRMKSYSATYGSDFTVSSDFAEYFADSALQNTENVFAASDIANGQTVEDILGVLTIVYGIGGETVETPWMNGVGEYGISGVFIEVPDRADNYNVIFTPGVMVIEQRAITVAVDGMIAEYGDLTVDDIASLDITYTLNEATEDAGLMPGDEIELYFGVNIGNITALTVGNYAITLTGWSNNNYSVTANNANLSVTAKNLSVVIPEEHLTKRYNGRMPSIDAANVLLYDRGEEYNDQTLAAEARDGLSIGFTGASDNVGAYPVTVNSNNHNFNFALAESVSYVITPLRITITADDYFYIGPDNEDIPLKGADLVYNGTAYRLAARIPEDPDGSGDGLQPQYDIYGNPVTDDNNETMYDMVAVTISVSSVTNAGTYSLTATAFNNANYTLISAETLTFTLKKKEIYIYIDCSSATADDPYTVIRQYSGEEQRFLEGTLNGELVESGDFALSDTGVSAVQLGFSREGTVIPSLKDVVYDTSNVPLVYDIVVTGAVDPGNNHELKLAEEYKFILLPRTIQLRIYENALSKDYDGAAPPRSIESNQFDVVFSANDPESGNLAGFTKNMVYFSYTRNERDYRSNSSVGTYSVSVSTDETNYAVSLIQPYQYSITRQTFNYFLLDTAPEKQYDGAGITFDQSDLSLPIPTNQQMPVLRTFAYGVIMDGEENVYVNLMNTASEKLTTFLAAFADVNIDSAASLGAVSNYASDARNALAELRNLFVVPEDPETESAARFLVYG</sequence>
<protein>
    <submittedName>
        <fullName evidence="3">Bacterial Ig-like domain-containing protein</fullName>
    </submittedName>
</protein>
<evidence type="ECO:0000259" key="2">
    <source>
        <dbReference type="Pfam" id="PF18676"/>
    </source>
</evidence>
<proteinExistence type="predicted"/>
<comment type="caution">
    <text evidence="3">The sequence shown here is derived from an EMBL/GenBank/DDBJ whole genome shotgun (WGS) entry which is preliminary data.</text>
</comment>
<evidence type="ECO:0000313" key="3">
    <source>
        <dbReference type="EMBL" id="HIU60774.1"/>
    </source>
</evidence>
<dbReference type="InterPro" id="IPR022038">
    <property type="entry name" value="Ig-like_bact"/>
</dbReference>